<evidence type="ECO:0000313" key="2">
    <source>
        <dbReference type="Proteomes" id="UP000782312"/>
    </source>
</evidence>
<dbReference type="EMBL" id="JACPUR010000041">
    <property type="protein sequence ID" value="MBI3129682.1"/>
    <property type="molecule type" value="Genomic_DNA"/>
</dbReference>
<organism evidence="1 2">
    <name type="scientific">Tectimicrobiota bacterium</name>
    <dbReference type="NCBI Taxonomy" id="2528274"/>
    <lineage>
        <taxon>Bacteria</taxon>
        <taxon>Pseudomonadati</taxon>
        <taxon>Nitrospinota/Tectimicrobiota group</taxon>
        <taxon>Candidatus Tectimicrobiota</taxon>
    </lineage>
</organism>
<protein>
    <recommendedName>
        <fullName evidence="3">LVIVD repeat-containing protein</fullName>
    </recommendedName>
</protein>
<dbReference type="SUPFAM" id="SSF50998">
    <property type="entry name" value="Quinoprotein alcohol dehydrogenase-like"/>
    <property type="match status" value="1"/>
</dbReference>
<accession>A0A932I298</accession>
<sequence length="394" mass="43597">MSPSKAKPEEARNVRRVGHSGINGWGDAFQVIVRDNKWCYVAASGMEGHEGTSVLDVEDPKNPKVVHQIPAPTGTHSHKVLFLDDVMIVNAEQIRGWEGEGFVGGLRLFDASDPARPKPIKAFPMPGRGVHRPILDEKNRMLYCSCGAPGYRGNILWILDIDDPANPKVVSQFALEGQKEGTPLPPGVKTLQFHQANRRGDYLYAGCADWGVVVLDVKDPARPRQIAHFNPTPPYPGHCHTVLPVPETDLLVVTHESTSFDVSEPPGFIFIYDAKLPSNPVPISTWMPYPVDPKTLYPKEGDWTTRGGRYGAHNVWEFMGPRDFVYTTWFNAGLRIVDISDPFRPGEVGYYVPAGINGKATPQSNDVFVDGRGLVYVSDRWGCGLDIVEYTGPR</sequence>
<evidence type="ECO:0000313" key="1">
    <source>
        <dbReference type="EMBL" id="MBI3129682.1"/>
    </source>
</evidence>
<dbReference type="InterPro" id="IPR013211">
    <property type="entry name" value="LVIVD"/>
</dbReference>
<comment type="caution">
    <text evidence="1">The sequence shown here is derived from an EMBL/GenBank/DDBJ whole genome shotgun (WGS) entry which is preliminary data.</text>
</comment>
<dbReference type="InterPro" id="IPR011047">
    <property type="entry name" value="Quinoprotein_ADH-like_sf"/>
</dbReference>
<evidence type="ECO:0008006" key="3">
    <source>
        <dbReference type="Google" id="ProtNLM"/>
    </source>
</evidence>
<name>A0A932I298_UNCTE</name>
<gene>
    <name evidence="1" type="ORF">HYZ11_18905</name>
</gene>
<proteinExistence type="predicted"/>
<reference evidence="1" key="1">
    <citation type="submission" date="2020-07" db="EMBL/GenBank/DDBJ databases">
        <title>Huge and variable diversity of episymbiotic CPR bacteria and DPANN archaea in groundwater ecosystems.</title>
        <authorList>
            <person name="He C.Y."/>
            <person name="Keren R."/>
            <person name="Whittaker M."/>
            <person name="Farag I.F."/>
            <person name="Doudna J."/>
            <person name="Cate J.H.D."/>
            <person name="Banfield J.F."/>
        </authorList>
    </citation>
    <scope>NUCLEOTIDE SEQUENCE</scope>
    <source>
        <strain evidence="1">NC_groundwater_763_Ag_S-0.2um_68_21</strain>
    </source>
</reference>
<dbReference type="Proteomes" id="UP000782312">
    <property type="component" value="Unassembled WGS sequence"/>
</dbReference>
<dbReference type="AlphaFoldDB" id="A0A932I298"/>
<dbReference type="Pfam" id="PF08309">
    <property type="entry name" value="LVIVD"/>
    <property type="match status" value="3"/>
</dbReference>